<gene>
    <name evidence="2" type="ORF">Cvel_7338</name>
</gene>
<evidence type="ECO:0000313" key="2">
    <source>
        <dbReference type="EMBL" id="CEM44928.1"/>
    </source>
</evidence>
<feature type="compositionally biased region" description="Acidic residues" evidence="1">
    <location>
        <begin position="79"/>
        <end position="88"/>
    </location>
</feature>
<proteinExistence type="predicted"/>
<dbReference type="AlphaFoldDB" id="A0A0G4HLE2"/>
<evidence type="ECO:0000256" key="1">
    <source>
        <dbReference type="SAM" id="MobiDB-lite"/>
    </source>
</evidence>
<name>A0A0G4HLE2_9ALVE</name>
<reference evidence="2" key="1">
    <citation type="submission" date="2014-11" db="EMBL/GenBank/DDBJ databases">
        <authorList>
            <person name="Otto D Thomas"/>
            <person name="Naeem Raeece"/>
        </authorList>
    </citation>
    <scope>NUCLEOTIDE SEQUENCE</scope>
</reference>
<sequence length="144" mass="15049">MQSGWCGTRGSDCDHWGYKTGDCDLARDHFALLKAYGYSGGGGRSSGNGGGQRKRGRQFTGSGKGRAHQQGGALTGETNESEASDTDSEASPAAAAVGHLLQCIRPNDSLHSDPVYVVLLPSDSPSERSDTSVGSPHQAQQQQL</sequence>
<dbReference type="PhylomeDB" id="A0A0G4HLE2"/>
<dbReference type="VEuPathDB" id="CryptoDB:Cvel_7338"/>
<accession>A0A0G4HLE2</accession>
<feature type="compositionally biased region" description="Gly residues" evidence="1">
    <location>
        <begin position="38"/>
        <end position="51"/>
    </location>
</feature>
<organism evidence="2">
    <name type="scientific">Chromera velia CCMP2878</name>
    <dbReference type="NCBI Taxonomy" id="1169474"/>
    <lineage>
        <taxon>Eukaryota</taxon>
        <taxon>Sar</taxon>
        <taxon>Alveolata</taxon>
        <taxon>Colpodellida</taxon>
        <taxon>Chromeraceae</taxon>
        <taxon>Chromera</taxon>
    </lineage>
</organism>
<feature type="compositionally biased region" description="Polar residues" evidence="1">
    <location>
        <begin position="131"/>
        <end position="144"/>
    </location>
</feature>
<feature type="region of interest" description="Disordered" evidence="1">
    <location>
        <begin position="116"/>
        <end position="144"/>
    </location>
</feature>
<feature type="region of interest" description="Disordered" evidence="1">
    <location>
        <begin position="38"/>
        <end position="94"/>
    </location>
</feature>
<dbReference type="EMBL" id="CDMZ01003048">
    <property type="protein sequence ID" value="CEM44928.1"/>
    <property type="molecule type" value="Genomic_DNA"/>
</dbReference>
<protein>
    <submittedName>
        <fullName evidence="2">Uncharacterized protein</fullName>
    </submittedName>
</protein>